<keyword evidence="8" id="KW-1185">Reference proteome</keyword>
<dbReference type="PANTHER" id="PTHR47053">
    <property type="entry name" value="MUREIN DD-ENDOPEPTIDASE MEPH-RELATED"/>
    <property type="match status" value="1"/>
</dbReference>
<dbReference type="Proteomes" id="UP000184418">
    <property type="component" value="Unassembled WGS sequence"/>
</dbReference>
<proteinExistence type="inferred from homology"/>
<dbReference type="GO" id="GO:0006508">
    <property type="term" value="P:proteolysis"/>
    <property type="evidence" value="ECO:0007669"/>
    <property type="project" value="UniProtKB-KW"/>
</dbReference>
<dbReference type="GO" id="GO:0008234">
    <property type="term" value="F:cysteine-type peptidase activity"/>
    <property type="evidence" value="ECO:0007669"/>
    <property type="project" value="UniProtKB-KW"/>
</dbReference>
<dbReference type="Pfam" id="PF00877">
    <property type="entry name" value="NLPC_P60"/>
    <property type="match status" value="1"/>
</dbReference>
<dbReference type="EMBL" id="FQYN01000007">
    <property type="protein sequence ID" value="SHJ49460.1"/>
    <property type="molecule type" value="Genomic_DNA"/>
</dbReference>
<keyword evidence="4" id="KW-0788">Thiol protease</keyword>
<dbReference type="STRING" id="1121955.SAMN02745146_3244"/>
<feature type="domain" description="NlpC/P60" evidence="6">
    <location>
        <begin position="61"/>
        <end position="193"/>
    </location>
</feature>
<name>A0A1M6JS74_9BACT</name>
<dbReference type="InterPro" id="IPR038765">
    <property type="entry name" value="Papain-like_cys_pep_sf"/>
</dbReference>
<gene>
    <name evidence="7" type="ORF">SAMN02745146_3244</name>
</gene>
<accession>A0A1M6JS74</accession>
<comment type="similarity">
    <text evidence="1">Belongs to the peptidase C40 family.</text>
</comment>
<dbReference type="InterPro" id="IPR051202">
    <property type="entry name" value="Peptidase_C40"/>
</dbReference>
<dbReference type="SUPFAM" id="SSF54001">
    <property type="entry name" value="Cysteine proteinases"/>
    <property type="match status" value="1"/>
</dbReference>
<evidence type="ECO:0000313" key="7">
    <source>
        <dbReference type="EMBL" id="SHJ49460.1"/>
    </source>
</evidence>
<evidence type="ECO:0000259" key="6">
    <source>
        <dbReference type="PROSITE" id="PS51935"/>
    </source>
</evidence>
<evidence type="ECO:0000256" key="1">
    <source>
        <dbReference type="ARBA" id="ARBA00007074"/>
    </source>
</evidence>
<dbReference type="InterPro" id="IPR000064">
    <property type="entry name" value="NLP_P60_dom"/>
</dbReference>
<dbReference type="OrthoDB" id="9807055at2"/>
<reference evidence="7 8" key="1">
    <citation type="submission" date="2016-11" db="EMBL/GenBank/DDBJ databases">
        <authorList>
            <person name="Jaros S."/>
            <person name="Januszkiewicz K."/>
            <person name="Wedrychowicz H."/>
        </authorList>
    </citation>
    <scope>NUCLEOTIDE SEQUENCE [LARGE SCALE GENOMIC DNA]</scope>
    <source>
        <strain evidence="7 8">DSM 21074</strain>
    </source>
</reference>
<sequence length="305" mass="32057">MRYVWLAFLALITGLLGYVGWQYLRPASPQPLAATAPVPALAAATPAAPARMASVITTSAQPRADSLVHFAMQQLGSPYTYAGTTPTGGFDCSGFLMFVYGHFGVPVPHSTALLINTGRPVERSQARRGDMVIFTGTATTSTTPGHAGIVISEGGEPLRFIHSSSARRESGVKISQVEGTDYERRFMGIRRVLGVVPGGPAAKAKAPTPPAAAPAAAVVAALPARKPRLATTLVVPPPRVRGLSKAKRSATAVRLRPKPRSTARAASPARYVKKKAVAPKRVARKTTASKSAVRKPATSRKTAPR</sequence>
<evidence type="ECO:0000256" key="4">
    <source>
        <dbReference type="ARBA" id="ARBA00022807"/>
    </source>
</evidence>
<dbReference type="PROSITE" id="PS51935">
    <property type="entry name" value="NLPC_P60"/>
    <property type="match status" value="1"/>
</dbReference>
<feature type="region of interest" description="Disordered" evidence="5">
    <location>
        <begin position="240"/>
        <end position="305"/>
    </location>
</feature>
<evidence type="ECO:0000313" key="8">
    <source>
        <dbReference type="Proteomes" id="UP000184418"/>
    </source>
</evidence>
<evidence type="ECO:0000256" key="3">
    <source>
        <dbReference type="ARBA" id="ARBA00022801"/>
    </source>
</evidence>
<protein>
    <submittedName>
        <fullName evidence="7">Cell wall-associated hydrolase, NlpC family</fullName>
    </submittedName>
</protein>
<dbReference type="AlphaFoldDB" id="A0A1M6JS74"/>
<evidence type="ECO:0000256" key="5">
    <source>
        <dbReference type="SAM" id="MobiDB-lite"/>
    </source>
</evidence>
<feature type="compositionally biased region" description="Basic residues" evidence="5">
    <location>
        <begin position="271"/>
        <end position="284"/>
    </location>
</feature>
<dbReference type="Gene3D" id="3.90.1720.10">
    <property type="entry name" value="endopeptidase domain like (from Nostoc punctiforme)"/>
    <property type="match status" value="1"/>
</dbReference>
<keyword evidence="2" id="KW-0645">Protease</keyword>
<evidence type="ECO:0000256" key="2">
    <source>
        <dbReference type="ARBA" id="ARBA00022670"/>
    </source>
</evidence>
<keyword evidence="3 7" id="KW-0378">Hydrolase</keyword>
<dbReference type="PANTHER" id="PTHR47053:SF1">
    <property type="entry name" value="MUREIN DD-ENDOPEPTIDASE MEPH-RELATED"/>
    <property type="match status" value="1"/>
</dbReference>
<organism evidence="7 8">
    <name type="scientific">Hymenobacter daecheongensis DSM 21074</name>
    <dbReference type="NCBI Taxonomy" id="1121955"/>
    <lineage>
        <taxon>Bacteria</taxon>
        <taxon>Pseudomonadati</taxon>
        <taxon>Bacteroidota</taxon>
        <taxon>Cytophagia</taxon>
        <taxon>Cytophagales</taxon>
        <taxon>Hymenobacteraceae</taxon>
        <taxon>Hymenobacter</taxon>
    </lineage>
</organism>